<evidence type="ECO:0008006" key="4">
    <source>
        <dbReference type="Google" id="ProtNLM"/>
    </source>
</evidence>
<gene>
    <name evidence="2" type="ORF">QO006_003014</name>
</gene>
<dbReference type="Proteomes" id="UP001232163">
    <property type="component" value="Unassembled WGS sequence"/>
</dbReference>
<reference evidence="2 3" key="1">
    <citation type="submission" date="2023-07" db="EMBL/GenBank/DDBJ databases">
        <title>Genomic Encyclopedia of Type Strains, Phase IV (KMG-IV): sequencing the most valuable type-strain genomes for metagenomic binning, comparative biology and taxonomic classification.</title>
        <authorList>
            <person name="Goeker M."/>
        </authorList>
    </citation>
    <scope>NUCLEOTIDE SEQUENCE [LARGE SCALE GENOMIC DNA]</scope>
    <source>
        <strain evidence="2 3">NIO-1023</strain>
    </source>
</reference>
<feature type="transmembrane region" description="Helical" evidence="1">
    <location>
        <begin position="49"/>
        <end position="71"/>
    </location>
</feature>
<organism evidence="2 3">
    <name type="scientific">Deinococcus enclensis</name>
    <dbReference type="NCBI Taxonomy" id="1049582"/>
    <lineage>
        <taxon>Bacteria</taxon>
        <taxon>Thermotogati</taxon>
        <taxon>Deinococcota</taxon>
        <taxon>Deinococci</taxon>
        <taxon>Deinococcales</taxon>
        <taxon>Deinococcaceae</taxon>
        <taxon>Deinococcus</taxon>
    </lineage>
</organism>
<proteinExistence type="predicted"/>
<evidence type="ECO:0000256" key="1">
    <source>
        <dbReference type="SAM" id="Phobius"/>
    </source>
</evidence>
<dbReference type="RefSeq" id="WP_307467761.1">
    <property type="nucleotide sequence ID" value="NZ_JAURUR010000012.1"/>
</dbReference>
<accession>A0ABT9MG52</accession>
<dbReference type="EMBL" id="JAURUR010000012">
    <property type="protein sequence ID" value="MDP9765563.1"/>
    <property type="molecule type" value="Genomic_DNA"/>
</dbReference>
<comment type="caution">
    <text evidence="2">The sequence shown here is derived from an EMBL/GenBank/DDBJ whole genome shotgun (WGS) entry which is preliminary data.</text>
</comment>
<evidence type="ECO:0000313" key="2">
    <source>
        <dbReference type="EMBL" id="MDP9765563.1"/>
    </source>
</evidence>
<keyword evidence="3" id="KW-1185">Reference proteome</keyword>
<keyword evidence="1" id="KW-1133">Transmembrane helix</keyword>
<keyword evidence="1" id="KW-0812">Transmembrane</keyword>
<protein>
    <recommendedName>
        <fullName evidence="4">Protein-export membrane protein SecG</fullName>
    </recommendedName>
</protein>
<keyword evidence="1" id="KW-0472">Membrane</keyword>
<sequence length="74" mass="8085">MLTGIILIDIGVLLQVWQGRRAFHRRNGAGLETFSSYGKALGTQAGERLVLILARLLLLLGVAWLASAWLVGRL</sequence>
<evidence type="ECO:0000313" key="3">
    <source>
        <dbReference type="Proteomes" id="UP001232163"/>
    </source>
</evidence>
<name>A0ABT9MG52_9DEIO</name>